<gene>
    <name evidence="2" type="ORF">NPIL_444431</name>
</gene>
<evidence type="ECO:0000256" key="1">
    <source>
        <dbReference type="SAM" id="MobiDB-lite"/>
    </source>
</evidence>
<comment type="caution">
    <text evidence="2">The sequence shown here is derived from an EMBL/GenBank/DDBJ whole genome shotgun (WGS) entry which is preliminary data.</text>
</comment>
<accession>A0A8X6MM17</accession>
<keyword evidence="3" id="KW-1185">Reference proteome</keyword>
<evidence type="ECO:0000313" key="3">
    <source>
        <dbReference type="Proteomes" id="UP000887013"/>
    </source>
</evidence>
<dbReference type="AlphaFoldDB" id="A0A8X6MM17"/>
<evidence type="ECO:0000313" key="2">
    <source>
        <dbReference type="EMBL" id="GFS66394.1"/>
    </source>
</evidence>
<name>A0A8X6MM17_NEPPI</name>
<dbReference type="EMBL" id="BMAW01048516">
    <property type="protein sequence ID" value="GFS66394.1"/>
    <property type="molecule type" value="Genomic_DNA"/>
</dbReference>
<proteinExistence type="predicted"/>
<sequence>MKEKKKKNCGISRYICRKCGEKKRKGRKRLTAKDKSEALALDHGYYALLSLEVCQADPGGMEFVVPEPPLDKISSERKYFPRTPGPSLSPLRAITRSKKI</sequence>
<organism evidence="2 3">
    <name type="scientific">Nephila pilipes</name>
    <name type="common">Giant wood spider</name>
    <name type="synonym">Nephila maculata</name>
    <dbReference type="NCBI Taxonomy" id="299642"/>
    <lineage>
        <taxon>Eukaryota</taxon>
        <taxon>Metazoa</taxon>
        <taxon>Ecdysozoa</taxon>
        <taxon>Arthropoda</taxon>
        <taxon>Chelicerata</taxon>
        <taxon>Arachnida</taxon>
        <taxon>Araneae</taxon>
        <taxon>Araneomorphae</taxon>
        <taxon>Entelegynae</taxon>
        <taxon>Araneoidea</taxon>
        <taxon>Nephilidae</taxon>
        <taxon>Nephila</taxon>
    </lineage>
</organism>
<reference evidence="2" key="1">
    <citation type="submission" date="2020-08" db="EMBL/GenBank/DDBJ databases">
        <title>Multicomponent nature underlies the extraordinary mechanical properties of spider dragline silk.</title>
        <authorList>
            <person name="Kono N."/>
            <person name="Nakamura H."/>
            <person name="Mori M."/>
            <person name="Yoshida Y."/>
            <person name="Ohtoshi R."/>
            <person name="Malay A.D."/>
            <person name="Moran D.A.P."/>
            <person name="Tomita M."/>
            <person name="Numata K."/>
            <person name="Arakawa K."/>
        </authorList>
    </citation>
    <scope>NUCLEOTIDE SEQUENCE</scope>
</reference>
<protein>
    <submittedName>
        <fullName evidence="2">Uncharacterized protein</fullName>
    </submittedName>
</protein>
<feature type="region of interest" description="Disordered" evidence="1">
    <location>
        <begin position="76"/>
        <end position="100"/>
    </location>
</feature>
<dbReference type="Proteomes" id="UP000887013">
    <property type="component" value="Unassembled WGS sequence"/>
</dbReference>